<evidence type="ECO:0000313" key="1">
    <source>
        <dbReference type="EMBL" id="KYD22728.1"/>
    </source>
</evidence>
<organism evidence="1 2">
    <name type="scientific">Caldibacillus debilis</name>
    <dbReference type="NCBI Taxonomy" id="301148"/>
    <lineage>
        <taxon>Bacteria</taxon>
        <taxon>Bacillati</taxon>
        <taxon>Bacillota</taxon>
        <taxon>Bacilli</taxon>
        <taxon>Bacillales</taxon>
        <taxon>Bacillaceae</taxon>
        <taxon>Caldibacillus</taxon>
    </lineage>
</organism>
<accession>A0A150ME97</accession>
<dbReference type="EMBL" id="LQYT01000009">
    <property type="protein sequence ID" value="KYD22728.1"/>
    <property type="molecule type" value="Genomic_DNA"/>
</dbReference>
<name>A0A150ME97_9BACI</name>
<proteinExistence type="predicted"/>
<comment type="caution">
    <text evidence="1">The sequence shown here is derived from an EMBL/GenBank/DDBJ whole genome shotgun (WGS) entry which is preliminary data.</text>
</comment>
<dbReference type="AlphaFoldDB" id="A0A150ME97"/>
<evidence type="ECO:0000313" key="2">
    <source>
        <dbReference type="Proteomes" id="UP000075683"/>
    </source>
</evidence>
<dbReference type="STRING" id="301148.B4135_1211"/>
<sequence>MQYFIIFKGFVQRKKVNNLCLPTGPENGWTADVRGLGQRFSVPLSAVRRLQVSFDAAGPAGGPDTCPFSPFRRRMIPPDLPLFCR</sequence>
<gene>
    <name evidence="1" type="ORF">B4135_1211</name>
</gene>
<reference evidence="1 2" key="1">
    <citation type="submission" date="2016-01" db="EMBL/GenBank/DDBJ databases">
        <title>Draft Genome Sequences of Seven Thermophilic Sporeformers Isolated from Foods.</title>
        <authorList>
            <person name="Berendsen E.M."/>
            <person name="Wells-Bennik M.H."/>
            <person name="Krawcyk A.O."/>
            <person name="De Jong A."/>
            <person name="Holsappel S."/>
            <person name="Eijlander R.T."/>
            <person name="Kuipers O.P."/>
        </authorList>
    </citation>
    <scope>NUCLEOTIDE SEQUENCE [LARGE SCALE GENOMIC DNA]</scope>
    <source>
        <strain evidence="1 2">B4135</strain>
    </source>
</reference>
<dbReference type="Proteomes" id="UP000075683">
    <property type="component" value="Unassembled WGS sequence"/>
</dbReference>
<protein>
    <submittedName>
        <fullName evidence="1">Uncharacterized protein</fullName>
    </submittedName>
</protein>